<protein>
    <recommendedName>
        <fullName evidence="4">F5/8 type C domain-containing protein</fullName>
    </recommendedName>
</protein>
<dbReference type="EMBL" id="BOVJ01000042">
    <property type="protein sequence ID" value="GIQ62738.1"/>
    <property type="molecule type" value="Genomic_DNA"/>
</dbReference>
<dbReference type="InterPro" id="IPR008979">
    <property type="entry name" value="Galactose-bd-like_sf"/>
</dbReference>
<dbReference type="InterPro" id="IPR032329">
    <property type="entry name" value="DUF4855"/>
</dbReference>
<evidence type="ECO:0000313" key="2">
    <source>
        <dbReference type="EMBL" id="GIQ62738.1"/>
    </source>
</evidence>
<evidence type="ECO:0000313" key="3">
    <source>
        <dbReference type="Proteomes" id="UP000680304"/>
    </source>
</evidence>
<reference evidence="2 3" key="1">
    <citation type="submission" date="2021-04" db="EMBL/GenBank/DDBJ databases">
        <title>Draft genome sequence of Paenibacillus cisolokensis, LC2-13A.</title>
        <authorList>
            <person name="Uke A."/>
            <person name="Chhe C."/>
            <person name="Baramee S."/>
            <person name="Kosugi A."/>
        </authorList>
    </citation>
    <scope>NUCLEOTIDE SEQUENCE [LARGE SCALE GENOMIC DNA]</scope>
    <source>
        <strain evidence="2 3">LC2-13A</strain>
    </source>
</reference>
<comment type="caution">
    <text evidence="2">The sequence shown here is derived from an EMBL/GenBank/DDBJ whole genome shotgun (WGS) entry which is preliminary data.</text>
</comment>
<dbReference type="Gene3D" id="2.60.120.260">
    <property type="entry name" value="Galactose-binding domain-like"/>
    <property type="match status" value="1"/>
</dbReference>
<name>A0ABQ4N3F4_9BACL</name>
<keyword evidence="3" id="KW-1185">Reference proteome</keyword>
<dbReference type="RefSeq" id="WP_213528077.1">
    <property type="nucleotide sequence ID" value="NZ_BOVJ01000042.1"/>
</dbReference>
<dbReference type="Proteomes" id="UP000680304">
    <property type="component" value="Unassembled WGS sequence"/>
</dbReference>
<gene>
    <name evidence="2" type="ORF">PACILC2_13060</name>
</gene>
<organism evidence="2 3">
    <name type="scientific">Paenibacillus cisolokensis</name>
    <dbReference type="NCBI Taxonomy" id="1658519"/>
    <lineage>
        <taxon>Bacteria</taxon>
        <taxon>Bacillati</taxon>
        <taxon>Bacillota</taxon>
        <taxon>Bacilli</taxon>
        <taxon>Bacillales</taxon>
        <taxon>Paenibacillaceae</taxon>
        <taxon>Paenibacillus</taxon>
    </lineage>
</organism>
<evidence type="ECO:0008006" key="4">
    <source>
        <dbReference type="Google" id="ProtNLM"/>
    </source>
</evidence>
<sequence>MVWKKGLNLFLLLCMTVSFLSGNVSAQQEISAVSKTADEGEEGVNLAYGKQVAISQPDAVFDQIQGIGLYGSESPLNQAWKLTDGKYGDVTNWANTADWFVLYRKLKREVVIDLEQVSTINKISTGFGMRGDVGIAPPINVRFYVSNDGSDYRYLGKSEPDTPFYFEYTNGSNDMHRKVYAIDRTVDGQPLNVQGRFVKLVFAINIFGWMDEIEVIGKPGVVDGAELPPQRDDGFTYDQYAAPGAASSAEIRDQFLWYSGPMSASNSHFTDWTKEKAAAFLAYKDIYGRIRDWFFSDILAIPVTQMITPSGFDQAGNARYVTKEDLLAYLDFIFQEDTQLGAIDQAASEINRTLRTNQKVRVNMAIPFIEESSNFGDIYNDGSTLPLRAIDFADQVDDPASYEGRLEMARLAFENKKAAVRWYIEEVERRFQEAGYRNLVLNSFYWYHERIMEPTGEAELIQATSQYLKDKGYYFTWIPYIGPGSAYLWRDLGFTTASVQPNFAFSNSKKAIFPAISDLARRTGGALEIEYDDYRTLSQYLNYGVFEGYMTGAHNTYYLAAMPIVDGAYAFTPLDPTKVPDSLSAIRRGVYDQIYNYVKGRYEPTFGMHQSVDLSDPADLKVTVKLPLADHVVEGEFTLHYDQDHVTFSRFSLPAALQGKGTFQVDDSRKGRLKVSFRIDHPDHAIFADLLERRNPLAGAPDLITLHFVKRDARDDAALTSRMFAIDDSAVMKGKNGTVYRLWSDSDIIPGSPEDQLVSAFLAVKKAEETKMRADITYARVLVARLPHSPVRSELTDRLNELNRNHQS</sequence>
<dbReference type="SUPFAM" id="SSF49785">
    <property type="entry name" value="Galactose-binding domain-like"/>
    <property type="match status" value="1"/>
</dbReference>
<accession>A0ABQ4N3F4</accession>
<evidence type="ECO:0000256" key="1">
    <source>
        <dbReference type="SAM" id="SignalP"/>
    </source>
</evidence>
<keyword evidence="1" id="KW-0732">Signal</keyword>
<dbReference type="Pfam" id="PF16147">
    <property type="entry name" value="DUF4855"/>
    <property type="match status" value="1"/>
</dbReference>
<proteinExistence type="predicted"/>
<feature type="signal peptide" evidence="1">
    <location>
        <begin position="1"/>
        <end position="26"/>
    </location>
</feature>
<feature type="chain" id="PRO_5046259573" description="F5/8 type C domain-containing protein" evidence="1">
    <location>
        <begin position="27"/>
        <end position="808"/>
    </location>
</feature>